<feature type="transmembrane region" description="Helical" evidence="1">
    <location>
        <begin position="6"/>
        <end position="25"/>
    </location>
</feature>
<evidence type="ECO:0000256" key="1">
    <source>
        <dbReference type="SAM" id="Phobius"/>
    </source>
</evidence>
<keyword evidence="1" id="KW-1133">Transmembrane helix</keyword>
<name>A0A8T4C5S7_9ARCH</name>
<proteinExistence type="predicted"/>
<dbReference type="AlphaFoldDB" id="A0A8T4C5S7"/>
<evidence type="ECO:0000313" key="2">
    <source>
        <dbReference type="EMBL" id="MBM3281849.1"/>
    </source>
</evidence>
<dbReference type="Proteomes" id="UP000774699">
    <property type="component" value="Unassembled WGS sequence"/>
</dbReference>
<protein>
    <submittedName>
        <fullName evidence="2">Uncharacterized protein</fullName>
    </submittedName>
</protein>
<keyword evidence="1" id="KW-0812">Transmembrane</keyword>
<evidence type="ECO:0000313" key="3">
    <source>
        <dbReference type="Proteomes" id="UP000774699"/>
    </source>
</evidence>
<organism evidence="2 3">
    <name type="scientific">Candidatus Iainarchaeum sp</name>
    <dbReference type="NCBI Taxonomy" id="3101447"/>
    <lineage>
        <taxon>Archaea</taxon>
        <taxon>Candidatus Iainarchaeota</taxon>
        <taxon>Candidatus Iainarchaeia</taxon>
        <taxon>Candidatus Iainarchaeales</taxon>
        <taxon>Candidatus Iainarchaeaceae</taxon>
        <taxon>Candidatus Iainarchaeum</taxon>
    </lineage>
</organism>
<accession>A0A8T4C5S7</accession>
<comment type="caution">
    <text evidence="2">The sequence shown here is derived from an EMBL/GenBank/DDBJ whole genome shotgun (WGS) entry which is preliminary data.</text>
</comment>
<reference evidence="2" key="1">
    <citation type="submission" date="2019-03" db="EMBL/GenBank/DDBJ databases">
        <title>Lake Tanganyika Metagenome-Assembled Genomes (MAGs).</title>
        <authorList>
            <person name="Tran P."/>
        </authorList>
    </citation>
    <scope>NUCLEOTIDE SEQUENCE</scope>
    <source>
        <strain evidence="2">M_DeepCast_50m_m2_156</strain>
    </source>
</reference>
<gene>
    <name evidence="2" type="ORF">FJY86_00725</name>
</gene>
<dbReference type="EMBL" id="VGJJ01000003">
    <property type="protein sequence ID" value="MBM3281849.1"/>
    <property type="molecule type" value="Genomic_DNA"/>
</dbReference>
<sequence length="150" mass="16148">MEINRITIGIALLILVGLAFVYVSLPDVSPTALVSGTLPTYNPFIGKVTHAVEKIFANNPQAVIEQSNRVGIVLPGGNSVQFANDAASTKQDVVIILNASTNTLTQFNTYPTFVDNQFTYIPVEQLSSEGPYVKALYPNGLYLMPIDVGS</sequence>
<keyword evidence="1" id="KW-0472">Membrane</keyword>